<dbReference type="eggNOG" id="COG4940">
    <property type="taxonomic scope" value="Bacteria"/>
</dbReference>
<dbReference type="STRING" id="1385511.GCA_000425225_01728"/>
<dbReference type="Proteomes" id="UP000030403">
    <property type="component" value="Unassembled WGS sequence"/>
</dbReference>
<name>A0A0A5HN61_9BACI</name>
<gene>
    <name evidence="2" type="ORF">N783_15420</name>
</gene>
<keyword evidence="1" id="KW-0812">Transmembrane</keyword>
<keyword evidence="1" id="KW-1133">Transmembrane helix</keyword>
<dbReference type="Pfam" id="PF15980">
    <property type="entry name" value="ComGF"/>
    <property type="match status" value="1"/>
</dbReference>
<evidence type="ECO:0008006" key="4">
    <source>
        <dbReference type="Google" id="ProtNLM"/>
    </source>
</evidence>
<organism evidence="2 3">
    <name type="scientific">Pontibacillus marinus BH030004 = DSM 16465</name>
    <dbReference type="NCBI Taxonomy" id="1385511"/>
    <lineage>
        <taxon>Bacteria</taxon>
        <taxon>Bacillati</taxon>
        <taxon>Bacillota</taxon>
        <taxon>Bacilli</taxon>
        <taxon>Bacillales</taxon>
        <taxon>Bacillaceae</taxon>
        <taxon>Pontibacillus</taxon>
    </lineage>
</organism>
<dbReference type="AlphaFoldDB" id="A0A0A5HN61"/>
<dbReference type="RefSeq" id="WP_027448593.1">
    <property type="nucleotide sequence ID" value="NZ_AVPF01000045.1"/>
</dbReference>
<evidence type="ECO:0000313" key="2">
    <source>
        <dbReference type="EMBL" id="KGX85032.1"/>
    </source>
</evidence>
<accession>A0A0A5HN61</accession>
<feature type="transmembrane region" description="Helical" evidence="1">
    <location>
        <begin position="20"/>
        <end position="37"/>
    </location>
</feature>
<keyword evidence="3" id="KW-1185">Reference proteome</keyword>
<sequence>MNVYIKNLNNENGITLLEALLSLFITLFILQALPYVLKTVWIYSQQSPQEDVEVYQLYHFIEQDLYTTGSIRALSDGVRLYKQNGDQVDIEQYGNMIRRQVNQQGHQGLLNNVKSFEVRSSSKGFYILLQKEGGSMYQKLFNLYTE</sequence>
<reference evidence="2 3" key="1">
    <citation type="submission" date="2013-08" db="EMBL/GenBank/DDBJ databases">
        <authorList>
            <person name="Huang J."/>
            <person name="Wang G."/>
        </authorList>
    </citation>
    <scope>NUCLEOTIDE SEQUENCE [LARGE SCALE GENOMIC DNA]</scope>
    <source>
        <strain evidence="2 3">BH030004</strain>
    </source>
</reference>
<comment type="caution">
    <text evidence="2">The sequence shown here is derived from an EMBL/GenBank/DDBJ whole genome shotgun (WGS) entry which is preliminary data.</text>
</comment>
<keyword evidence="1" id="KW-0472">Membrane</keyword>
<protein>
    <recommendedName>
        <fullName evidence="4">Competence protein ComGF</fullName>
    </recommendedName>
</protein>
<proteinExistence type="predicted"/>
<dbReference type="InterPro" id="IPR016977">
    <property type="entry name" value="ComGF"/>
</dbReference>
<evidence type="ECO:0000256" key="1">
    <source>
        <dbReference type="SAM" id="Phobius"/>
    </source>
</evidence>
<evidence type="ECO:0000313" key="3">
    <source>
        <dbReference type="Proteomes" id="UP000030403"/>
    </source>
</evidence>
<dbReference type="EMBL" id="AVPF01000045">
    <property type="protein sequence ID" value="KGX85032.1"/>
    <property type="molecule type" value="Genomic_DNA"/>
</dbReference>